<keyword evidence="2" id="KW-1133">Transmembrane helix</keyword>
<dbReference type="Proteomes" id="UP000318313">
    <property type="component" value="Chromosome"/>
</dbReference>
<evidence type="ECO:0000313" key="4">
    <source>
        <dbReference type="Proteomes" id="UP000318313"/>
    </source>
</evidence>
<feature type="region of interest" description="Disordered" evidence="1">
    <location>
        <begin position="1"/>
        <end position="21"/>
    </location>
</feature>
<accession>A0A518I8P0</accession>
<dbReference type="AlphaFoldDB" id="A0A518I8P0"/>
<sequence length="69" mass="7876">MRIFYHKKNDSERENPPQPGSLWPPILIVLATALVATALSIITGNALPVVFWTLLTGLFWSDRMLRNRQ</sequence>
<dbReference type="EMBL" id="CP037452">
    <property type="protein sequence ID" value="QDV49457.1"/>
    <property type="molecule type" value="Genomic_DNA"/>
</dbReference>
<protein>
    <submittedName>
        <fullName evidence="3">Uncharacterized protein</fullName>
    </submittedName>
</protein>
<name>A0A518I8P0_9PLAN</name>
<keyword evidence="2" id="KW-0812">Transmembrane</keyword>
<keyword evidence="4" id="KW-1185">Reference proteome</keyword>
<evidence type="ECO:0000313" key="3">
    <source>
        <dbReference type="EMBL" id="QDV49457.1"/>
    </source>
</evidence>
<evidence type="ECO:0000256" key="1">
    <source>
        <dbReference type="SAM" id="MobiDB-lite"/>
    </source>
</evidence>
<keyword evidence="2" id="KW-0472">Membrane</keyword>
<evidence type="ECO:0000256" key="2">
    <source>
        <dbReference type="SAM" id="Phobius"/>
    </source>
</evidence>
<gene>
    <name evidence="3" type="ORF">Enr17x_14750</name>
</gene>
<organism evidence="3 4">
    <name type="scientific">Gimesia fumaroli</name>
    <dbReference type="NCBI Taxonomy" id="2527976"/>
    <lineage>
        <taxon>Bacteria</taxon>
        <taxon>Pseudomonadati</taxon>
        <taxon>Planctomycetota</taxon>
        <taxon>Planctomycetia</taxon>
        <taxon>Planctomycetales</taxon>
        <taxon>Planctomycetaceae</taxon>
        <taxon>Gimesia</taxon>
    </lineage>
</organism>
<proteinExistence type="predicted"/>
<feature type="transmembrane region" description="Helical" evidence="2">
    <location>
        <begin position="21"/>
        <end position="43"/>
    </location>
</feature>
<reference evidence="3 4" key="1">
    <citation type="submission" date="2019-03" db="EMBL/GenBank/DDBJ databases">
        <title>Deep-cultivation of Planctomycetes and their phenomic and genomic characterization uncovers novel biology.</title>
        <authorList>
            <person name="Wiegand S."/>
            <person name="Jogler M."/>
            <person name="Boedeker C."/>
            <person name="Pinto D."/>
            <person name="Vollmers J."/>
            <person name="Rivas-Marin E."/>
            <person name="Kohn T."/>
            <person name="Peeters S.H."/>
            <person name="Heuer A."/>
            <person name="Rast P."/>
            <person name="Oberbeckmann S."/>
            <person name="Bunk B."/>
            <person name="Jeske O."/>
            <person name="Meyerdierks A."/>
            <person name="Storesund J.E."/>
            <person name="Kallscheuer N."/>
            <person name="Luecker S."/>
            <person name="Lage O.M."/>
            <person name="Pohl T."/>
            <person name="Merkel B.J."/>
            <person name="Hornburger P."/>
            <person name="Mueller R.-W."/>
            <person name="Bruemmer F."/>
            <person name="Labrenz M."/>
            <person name="Spormann A.M."/>
            <person name="Op den Camp H."/>
            <person name="Overmann J."/>
            <person name="Amann R."/>
            <person name="Jetten M.S.M."/>
            <person name="Mascher T."/>
            <person name="Medema M.H."/>
            <person name="Devos D.P."/>
            <person name="Kaster A.-K."/>
            <person name="Ovreas L."/>
            <person name="Rohde M."/>
            <person name="Galperin M.Y."/>
            <person name="Jogler C."/>
        </authorList>
    </citation>
    <scope>NUCLEOTIDE SEQUENCE [LARGE SCALE GENOMIC DNA]</scope>
    <source>
        <strain evidence="3 4">Enr17</strain>
    </source>
</reference>
<dbReference type="KEGG" id="gfm:Enr17x_14750"/>